<dbReference type="RefSeq" id="WP_113568594.1">
    <property type="nucleotide sequence ID" value="NZ_CP083371.1"/>
</dbReference>
<dbReference type="EMBL" id="WXFA01000042">
    <property type="protein sequence ID" value="MBM3095311.1"/>
    <property type="molecule type" value="Genomic_DNA"/>
</dbReference>
<dbReference type="Pfam" id="PF12680">
    <property type="entry name" value="SnoaL_2"/>
    <property type="match status" value="1"/>
</dbReference>
<name>A0AAW4FVF9_9HYPH</name>
<dbReference type="InterPro" id="IPR032710">
    <property type="entry name" value="NTF2-like_dom_sf"/>
</dbReference>
<evidence type="ECO:0000313" key="2">
    <source>
        <dbReference type="EMBL" id="MBM3095311.1"/>
    </source>
</evidence>
<comment type="caution">
    <text evidence="2">The sequence shown here is derived from an EMBL/GenBank/DDBJ whole genome shotgun (WGS) entry which is preliminary data.</text>
</comment>
<organism evidence="2 3">
    <name type="scientific">Ensifer canadensis</name>
    <dbReference type="NCBI Taxonomy" id="555315"/>
    <lineage>
        <taxon>Bacteria</taxon>
        <taxon>Pseudomonadati</taxon>
        <taxon>Pseudomonadota</taxon>
        <taxon>Alphaproteobacteria</taxon>
        <taxon>Hyphomicrobiales</taxon>
        <taxon>Rhizobiaceae</taxon>
        <taxon>Sinorhizobium/Ensifer group</taxon>
        <taxon>Ensifer</taxon>
    </lineage>
</organism>
<sequence length="128" mass="14322">MIATDLSDLFDAFNRHDIDGVMSFFAEDCVFNTVAGSEAHGTRVEGTEQIATAFSSVWQTMPDAHWAHHSHFVHGDRAVSEWTFSGTNADGSRIEAEGCDLFTLRDGKIVRKQAFRKNRPLIAAPFRY</sequence>
<reference evidence="2 3" key="1">
    <citation type="submission" date="2020-01" db="EMBL/GenBank/DDBJ databases">
        <title>Draft genome assembly of Ensifer adhaerens T173.</title>
        <authorList>
            <person name="Craig J.E."/>
            <person name="Stinchcombe J.R."/>
        </authorList>
    </citation>
    <scope>NUCLEOTIDE SEQUENCE [LARGE SCALE GENOMIC DNA]</scope>
    <source>
        <strain evidence="2 3">T173</strain>
    </source>
</reference>
<evidence type="ECO:0000259" key="1">
    <source>
        <dbReference type="Pfam" id="PF12680"/>
    </source>
</evidence>
<dbReference type="AlphaFoldDB" id="A0AAW4FVF9"/>
<keyword evidence="3" id="KW-1185">Reference proteome</keyword>
<dbReference type="SUPFAM" id="SSF54427">
    <property type="entry name" value="NTF2-like"/>
    <property type="match status" value="1"/>
</dbReference>
<evidence type="ECO:0000313" key="3">
    <source>
        <dbReference type="Proteomes" id="UP000744980"/>
    </source>
</evidence>
<feature type="domain" description="SnoaL-like" evidence="1">
    <location>
        <begin position="8"/>
        <end position="111"/>
    </location>
</feature>
<proteinExistence type="predicted"/>
<dbReference type="Gene3D" id="3.10.450.50">
    <property type="match status" value="1"/>
</dbReference>
<accession>A0AAW4FVF9</accession>
<dbReference type="Proteomes" id="UP000744980">
    <property type="component" value="Unassembled WGS sequence"/>
</dbReference>
<protein>
    <submittedName>
        <fullName evidence="2">Nuclear transport factor 2 family protein</fullName>
    </submittedName>
</protein>
<gene>
    <name evidence="2" type="ORF">GFB56_31815</name>
</gene>
<dbReference type="InterPro" id="IPR037401">
    <property type="entry name" value="SnoaL-like"/>
</dbReference>